<organism evidence="4 5">
    <name type="scientific">Echinicola soli</name>
    <dbReference type="NCBI Taxonomy" id="2591634"/>
    <lineage>
        <taxon>Bacteria</taxon>
        <taxon>Pseudomonadati</taxon>
        <taxon>Bacteroidota</taxon>
        <taxon>Cytophagia</taxon>
        <taxon>Cytophagales</taxon>
        <taxon>Cyclobacteriaceae</taxon>
        <taxon>Echinicola</taxon>
    </lineage>
</organism>
<dbReference type="InterPro" id="IPR012373">
    <property type="entry name" value="Ferrdict_sens_TM"/>
</dbReference>
<reference evidence="4 5" key="1">
    <citation type="submission" date="2019-06" db="EMBL/GenBank/DDBJ databases">
        <title>Echinicola alkalisoli sp. nov. isolated from saline soil.</title>
        <authorList>
            <person name="Sun J.-Q."/>
            <person name="Xu L."/>
        </authorList>
    </citation>
    <scope>NUCLEOTIDE SEQUENCE [LARGE SCALE GENOMIC DNA]</scope>
    <source>
        <strain evidence="4 5">LN3S3</strain>
    </source>
</reference>
<evidence type="ECO:0000256" key="1">
    <source>
        <dbReference type="SAM" id="Phobius"/>
    </source>
</evidence>
<dbReference type="GO" id="GO:0016989">
    <property type="term" value="F:sigma factor antagonist activity"/>
    <property type="evidence" value="ECO:0007669"/>
    <property type="project" value="TreeGrafter"/>
</dbReference>
<dbReference type="PIRSF" id="PIRSF018266">
    <property type="entry name" value="FecR"/>
    <property type="match status" value="1"/>
</dbReference>
<name>A0A514CKC8_9BACT</name>
<dbReference type="RefSeq" id="WP_141615496.1">
    <property type="nucleotide sequence ID" value="NZ_CP041253.1"/>
</dbReference>
<sequence length="333" mass="37705">MENKHFWILVTRYLSNESTLEENEELQDLVASNPTYKNKFEQAAEAWSRTKQPRSHGIDPEKIKKRVFEKTTKSKGLERRWLSWKSVKLAAGIVILFVLSMVCWINLPEGTSPIPVLTQVTENGQKTTLTLGDGTVVRLNSGSRLTYPSQFSDSVRRVTLEGEAFFEVMKDSARPFRISTGDLTTTVLGTSFNISTFDPDLTRVTVKSGKVMVADASGKDRESLYLLPGEQAVYHTVTSQLFKREVDLETYMGWKDGIITLDQVSLGEAVETLERWYGVAISFENPAIAHCRISGKYNNDKLVNILENLVFVLDMDYQFIDRRQIMITGQPCP</sequence>
<dbReference type="Proteomes" id="UP000316614">
    <property type="component" value="Chromosome"/>
</dbReference>
<dbReference type="Gene3D" id="3.55.50.30">
    <property type="match status" value="1"/>
</dbReference>
<dbReference type="Pfam" id="PF04773">
    <property type="entry name" value="FecR"/>
    <property type="match status" value="1"/>
</dbReference>
<gene>
    <name evidence="4" type="ORF">FKX85_14930</name>
</gene>
<keyword evidence="5" id="KW-1185">Reference proteome</keyword>
<dbReference type="KEGG" id="echi:FKX85_14930"/>
<dbReference type="InterPro" id="IPR006860">
    <property type="entry name" value="FecR"/>
</dbReference>
<evidence type="ECO:0000259" key="2">
    <source>
        <dbReference type="Pfam" id="PF04773"/>
    </source>
</evidence>
<feature type="domain" description="FecR protein" evidence="2">
    <location>
        <begin position="120"/>
        <end position="211"/>
    </location>
</feature>
<dbReference type="InterPro" id="IPR032508">
    <property type="entry name" value="FecR_C"/>
</dbReference>
<dbReference type="Gene3D" id="2.60.120.1440">
    <property type="match status" value="1"/>
</dbReference>
<dbReference type="PANTHER" id="PTHR30273">
    <property type="entry name" value="PERIPLASMIC SIGNAL SENSOR AND SIGMA FACTOR ACTIVATOR FECR-RELATED"/>
    <property type="match status" value="1"/>
</dbReference>
<proteinExistence type="predicted"/>
<dbReference type="AlphaFoldDB" id="A0A514CKC8"/>
<dbReference type="OrthoDB" id="1099916at2"/>
<feature type="transmembrane region" description="Helical" evidence="1">
    <location>
        <begin position="89"/>
        <end position="107"/>
    </location>
</feature>
<dbReference type="EMBL" id="CP041253">
    <property type="protein sequence ID" value="QDH80262.1"/>
    <property type="molecule type" value="Genomic_DNA"/>
</dbReference>
<keyword evidence="1" id="KW-0472">Membrane</keyword>
<evidence type="ECO:0000259" key="3">
    <source>
        <dbReference type="Pfam" id="PF16344"/>
    </source>
</evidence>
<accession>A0A514CKC8</accession>
<dbReference type="Pfam" id="PF16344">
    <property type="entry name" value="FecR_C"/>
    <property type="match status" value="1"/>
</dbReference>
<keyword evidence="1" id="KW-1133">Transmembrane helix</keyword>
<feature type="domain" description="Protein FecR C-terminal" evidence="3">
    <location>
        <begin position="259"/>
        <end position="327"/>
    </location>
</feature>
<keyword evidence="1" id="KW-0812">Transmembrane</keyword>
<evidence type="ECO:0000313" key="5">
    <source>
        <dbReference type="Proteomes" id="UP000316614"/>
    </source>
</evidence>
<protein>
    <submittedName>
        <fullName evidence="4">DUF4974 domain-containing protein</fullName>
    </submittedName>
</protein>
<evidence type="ECO:0000313" key="4">
    <source>
        <dbReference type="EMBL" id="QDH80262.1"/>
    </source>
</evidence>
<dbReference type="PANTHER" id="PTHR30273:SF2">
    <property type="entry name" value="PROTEIN FECR"/>
    <property type="match status" value="1"/>
</dbReference>